<keyword evidence="2" id="KW-1185">Reference proteome</keyword>
<dbReference type="InterPro" id="IPR044575">
    <property type="entry name" value="RAY1-like"/>
</dbReference>
<dbReference type="OrthoDB" id="240268at2"/>
<accession>A0A0S7BFM1</accession>
<evidence type="ECO:0000313" key="1">
    <source>
        <dbReference type="EMBL" id="GAP13780.1"/>
    </source>
</evidence>
<evidence type="ECO:0000313" key="2">
    <source>
        <dbReference type="Proteomes" id="UP000055060"/>
    </source>
</evidence>
<dbReference type="AlphaFoldDB" id="A0A0S7BFM1"/>
<dbReference type="RefSeq" id="WP_075073095.1">
    <property type="nucleotide sequence ID" value="NZ_DF967972.1"/>
</dbReference>
<evidence type="ECO:0008006" key="3">
    <source>
        <dbReference type="Google" id="ProtNLM"/>
    </source>
</evidence>
<dbReference type="PANTHER" id="PTHR47483">
    <property type="entry name" value="BETA-ARABINOFURANOSYLTRANSFERASE RAY1"/>
    <property type="match status" value="1"/>
</dbReference>
<organism evidence="1">
    <name type="scientific">Longilinea arvoryzae</name>
    <dbReference type="NCBI Taxonomy" id="360412"/>
    <lineage>
        <taxon>Bacteria</taxon>
        <taxon>Bacillati</taxon>
        <taxon>Chloroflexota</taxon>
        <taxon>Anaerolineae</taxon>
        <taxon>Anaerolineales</taxon>
        <taxon>Anaerolineaceae</taxon>
        <taxon>Longilinea</taxon>
    </lineage>
</organism>
<sequence>MTALITLFSAPKPFTNPHIATIQRNAIRSWLALGDAVEVLLLGNEDGLPEAADELGVHLIKEVKRNAQGTPLVSSLFELARRHSSTSLLAYVNADILLLPDFVAAAQTLLADGNPFLGVGQRWDLEIKDELDFGENWDAGLRQRIQEKGVLHPPAGSDYFLYPRDCFTWMPEFAIGRAGWDNWMIYWARREGWRVVDATADLPIVHQNHDYSHLPGGQPHYRLPETDVNVRLGGGRRTIFTLSDANYRLKDGLVSAVPAHGARFWREVEIYPLVRLHSRLLGQLFFALFHPRKAWGEARGWLAYKLGRLRKRH</sequence>
<reference evidence="1" key="1">
    <citation type="submission" date="2015-07" db="EMBL/GenBank/DDBJ databases">
        <title>Draft Genome Sequences of Anaerolinea thermolimosa IMO-1, Bellilinea caldifistulae GOMI-1, Leptolinea tardivitalis YMTK-2, Levilinea saccharolytica KIBI-1,Longilinea arvoryzae KOME-1, Previously Described as Members of the Anaerolineaceae (Chloroflexi).</title>
        <authorList>
            <person name="Sekiguchi Y."/>
            <person name="Ohashi A."/>
            <person name="Matsuura N."/>
            <person name="Tourlousse M.D."/>
        </authorList>
    </citation>
    <scope>NUCLEOTIDE SEQUENCE [LARGE SCALE GENOMIC DNA]</scope>
    <source>
        <strain evidence="1">KOME-1</strain>
    </source>
</reference>
<dbReference type="SUPFAM" id="SSF53448">
    <property type="entry name" value="Nucleotide-diphospho-sugar transferases"/>
    <property type="match status" value="1"/>
</dbReference>
<name>A0A0S7BFM1_9CHLR</name>
<dbReference type="InterPro" id="IPR029044">
    <property type="entry name" value="Nucleotide-diphossugar_trans"/>
</dbReference>
<dbReference type="EMBL" id="DF967972">
    <property type="protein sequence ID" value="GAP13780.1"/>
    <property type="molecule type" value="Genomic_DNA"/>
</dbReference>
<protein>
    <recommendedName>
        <fullName evidence="3">Glycosyltransferase</fullName>
    </recommendedName>
</protein>
<dbReference type="Proteomes" id="UP000055060">
    <property type="component" value="Unassembled WGS sequence"/>
</dbReference>
<dbReference type="STRING" id="360412.LARV_01535"/>
<gene>
    <name evidence="1" type="ORF">LARV_01535</name>
</gene>
<dbReference type="PANTHER" id="PTHR47483:SF1">
    <property type="entry name" value="BETA-ARABINOFURANOSYLTRANSFERASE RAY1"/>
    <property type="match status" value="1"/>
</dbReference>
<dbReference type="GO" id="GO:0016757">
    <property type="term" value="F:glycosyltransferase activity"/>
    <property type="evidence" value="ECO:0007669"/>
    <property type="project" value="InterPro"/>
</dbReference>
<proteinExistence type="predicted"/>